<dbReference type="Proteomes" id="UP000320762">
    <property type="component" value="Unassembled WGS sequence"/>
</dbReference>
<gene>
    <name evidence="13" type="ORF">BD626DRAFT_539425</name>
</gene>
<evidence type="ECO:0000256" key="3">
    <source>
        <dbReference type="ARBA" id="ARBA00006155"/>
    </source>
</evidence>
<evidence type="ECO:0000256" key="7">
    <source>
        <dbReference type="ARBA" id="ARBA00022840"/>
    </source>
</evidence>
<keyword evidence="6" id="KW-0547">Nucleotide-binding</keyword>
<comment type="subcellular location">
    <subcellularLocation>
        <location evidence="2">Cytoplasm</location>
    </subcellularLocation>
    <subcellularLocation>
        <location evidence="1">Mitochondrion</location>
    </subcellularLocation>
</comment>
<dbReference type="Gene3D" id="3.30.565.10">
    <property type="entry name" value="Histidine kinase-like ATPase, C-terminal domain"/>
    <property type="match status" value="1"/>
</dbReference>
<dbReference type="Pfam" id="PF00004">
    <property type="entry name" value="AAA"/>
    <property type="match status" value="1"/>
</dbReference>
<dbReference type="InterPro" id="IPR012340">
    <property type="entry name" value="NA-bd_OB-fold"/>
</dbReference>
<evidence type="ECO:0000313" key="14">
    <source>
        <dbReference type="Proteomes" id="UP000320762"/>
    </source>
</evidence>
<dbReference type="FunFam" id="1.10.8.60:FF:000005">
    <property type="entry name" value="26S protease regulatory subunit 7"/>
    <property type="match status" value="1"/>
</dbReference>
<dbReference type="InterPro" id="IPR003593">
    <property type="entry name" value="AAA+_ATPase"/>
</dbReference>
<keyword evidence="5" id="KW-0963">Cytoplasm</keyword>
<evidence type="ECO:0000259" key="12">
    <source>
        <dbReference type="SMART" id="SM00382"/>
    </source>
</evidence>
<keyword evidence="13" id="KW-0378">Hydrolase</keyword>
<dbReference type="GO" id="GO:0005524">
    <property type="term" value="F:ATP binding"/>
    <property type="evidence" value="ECO:0007669"/>
    <property type="project" value="UniProtKB-KW"/>
</dbReference>
<keyword evidence="9" id="KW-0496">Mitochondrion</keyword>
<evidence type="ECO:0000256" key="4">
    <source>
        <dbReference type="ARBA" id="ARBA00006914"/>
    </source>
</evidence>
<dbReference type="InterPro" id="IPR003959">
    <property type="entry name" value="ATPase_AAA_core"/>
</dbReference>
<dbReference type="CDD" id="cd19502">
    <property type="entry name" value="RecA-like_PAN_like"/>
    <property type="match status" value="1"/>
</dbReference>
<dbReference type="OrthoDB" id="1937997at2759"/>
<evidence type="ECO:0000256" key="11">
    <source>
        <dbReference type="SAM" id="MobiDB-lite"/>
    </source>
</evidence>
<dbReference type="GO" id="GO:0008540">
    <property type="term" value="C:proteasome regulatory particle, base subcomplex"/>
    <property type="evidence" value="ECO:0007669"/>
    <property type="project" value="UniProtKB-ARBA"/>
</dbReference>
<sequence>MPPKADWEKYEKKGEDKDEKPIVALDDSDIQILKTYGQGPYARTLKVVDDDIKEIQKRINEKLGVKESDTGLASPNLWDLAADRQRMSEEHPLQVARCTKIIPMDPVAAEAAKAVNALGALQGQKGADEQDNVDRTKYQIQIPLPPKIDASVTMMQVEEKPDVTYSDVGGCKEQIEKLREVVETPLLSPERFVKLGIDPPKGVLLFGPPGTGKTLCARAVANRTDATFIRVIGSELVQKYVGEGARMVRELFEMARSKKACIIFFDEVDAIGGARFDDGAGGDNEVQRTMLELINQLDGFDPRGNIKVLMATNRPDTLDPALLRPGRLDRRVEFSLPDNEGRAHILRIHARSMSVERDIRFDLIARLCPNTTGAELRSVATEAGMFAIRARRKVASERDFLDAVEKVVRQGTKFSSTPLYQLRAALSFSSPSPHSMNHLMRRAYRRAPAANSTELTQMLAAYASSQSRPINLSQLLSFGRPLQPASVLQSVQYVLAEIPRRLAHRVQTIEGLPFIVGTNPYVANVLAAYKESFLSLATHPPVTTLEDNAVFAEHLEELVDRHADDIPAMAKGFQESSKYMSPAQMSDFLDGAFRSRISVRLLAEQHISLSRALNDPSVDKSHVGVVDVRCSPAKMIRMCASFVSELCEATLGSTPSVHIDGFADATFAYIPVHVEYILTEILKNAFRATVEHHQHHHHGHLPPISITLSPPPRTGHEPGKPSPKFFSIRIRDQGGGVAPANMAHIFSYAFTTVGRKVGEVFDETEGGPYAAQHVSGGGAIGEGAGDLFGEVTRKGVQTGLGTLSGLGYGLPLARLYAKWVYFVRDV</sequence>
<feature type="region of interest" description="Disordered" evidence="11">
    <location>
        <begin position="1"/>
        <end position="20"/>
    </location>
</feature>
<comment type="similarity">
    <text evidence="3">Belongs to the PDK/BCKDK protein kinase family.</text>
</comment>
<dbReference type="InterPro" id="IPR036784">
    <property type="entry name" value="AK/P_DHK_N_sf"/>
</dbReference>
<dbReference type="Gene3D" id="3.40.50.300">
    <property type="entry name" value="P-loop containing nucleotide triphosphate hydrolases"/>
    <property type="match status" value="1"/>
</dbReference>
<evidence type="ECO:0000256" key="8">
    <source>
        <dbReference type="ARBA" id="ARBA00022942"/>
    </source>
</evidence>
<dbReference type="InterPro" id="IPR050221">
    <property type="entry name" value="26S_Proteasome_ATPase"/>
</dbReference>
<reference evidence="13 14" key="1">
    <citation type="journal article" date="2019" name="New Phytol.">
        <title>Comparative genomics reveals unique wood-decay strategies and fruiting body development in the Schizophyllaceae.</title>
        <authorList>
            <person name="Almasi E."/>
            <person name="Sahu N."/>
            <person name="Krizsan K."/>
            <person name="Balint B."/>
            <person name="Kovacs G.M."/>
            <person name="Kiss B."/>
            <person name="Cseklye J."/>
            <person name="Drula E."/>
            <person name="Henrissat B."/>
            <person name="Nagy I."/>
            <person name="Chovatia M."/>
            <person name="Adam C."/>
            <person name="LaButti K."/>
            <person name="Lipzen A."/>
            <person name="Riley R."/>
            <person name="Grigoriev I.V."/>
            <person name="Nagy L.G."/>
        </authorList>
    </citation>
    <scope>NUCLEOTIDE SEQUENCE [LARGE SCALE GENOMIC DNA]</scope>
    <source>
        <strain evidence="13 14">NL-1724</strain>
    </source>
</reference>
<keyword evidence="7" id="KW-0067">ATP-binding</keyword>
<evidence type="ECO:0000256" key="10">
    <source>
        <dbReference type="ARBA" id="ARBA00067449"/>
    </source>
</evidence>
<comment type="similarity">
    <text evidence="4">Belongs to the AAA ATPase family.</text>
</comment>
<dbReference type="STRING" id="97359.A0A550C3T7"/>
<keyword evidence="8" id="KW-0647">Proteasome</keyword>
<dbReference type="AlphaFoldDB" id="A0A550C3T7"/>
<dbReference type="FunFam" id="3.40.50.300:FF:000027">
    <property type="entry name" value="26S protease regulatory subunit 7"/>
    <property type="match status" value="1"/>
</dbReference>
<evidence type="ECO:0000256" key="9">
    <source>
        <dbReference type="ARBA" id="ARBA00023128"/>
    </source>
</evidence>
<proteinExistence type="inferred from homology"/>
<dbReference type="Gene3D" id="1.20.140.20">
    <property type="entry name" value="Alpha-ketoacid/pyruvate dehydrogenase kinase, N-terminal domain"/>
    <property type="match status" value="1"/>
</dbReference>
<evidence type="ECO:0000313" key="13">
    <source>
        <dbReference type="EMBL" id="TRM59467.1"/>
    </source>
</evidence>
<comment type="caution">
    <text evidence="13">The sequence shown here is derived from an EMBL/GenBank/DDBJ whole genome shotgun (WGS) entry which is preliminary data.</text>
</comment>
<dbReference type="Gene3D" id="2.40.50.140">
    <property type="entry name" value="Nucleic acid-binding proteins"/>
    <property type="match status" value="1"/>
</dbReference>
<dbReference type="InterPro" id="IPR027417">
    <property type="entry name" value="P-loop_NTPase"/>
</dbReference>
<feature type="region of interest" description="Disordered" evidence="11">
    <location>
        <begin position="693"/>
        <end position="720"/>
    </location>
</feature>
<dbReference type="PROSITE" id="PS00674">
    <property type="entry name" value="AAA"/>
    <property type="match status" value="1"/>
</dbReference>
<dbReference type="InterPro" id="IPR036890">
    <property type="entry name" value="HATPase_C_sf"/>
</dbReference>
<dbReference type="Pfam" id="PF10436">
    <property type="entry name" value="BCDHK_Adom3"/>
    <property type="match status" value="1"/>
</dbReference>
<protein>
    <recommendedName>
        <fullName evidence="10">26S proteasome regulatory subunit 7 homolog</fullName>
    </recommendedName>
</protein>
<dbReference type="SUPFAM" id="SSF69012">
    <property type="entry name" value="alpha-ketoacid dehydrogenase kinase, N-terminal domain"/>
    <property type="match status" value="1"/>
</dbReference>
<evidence type="ECO:0000256" key="6">
    <source>
        <dbReference type="ARBA" id="ARBA00022741"/>
    </source>
</evidence>
<feature type="domain" description="AAA+ ATPase" evidence="12">
    <location>
        <begin position="199"/>
        <end position="338"/>
    </location>
</feature>
<evidence type="ECO:0000256" key="2">
    <source>
        <dbReference type="ARBA" id="ARBA00004496"/>
    </source>
</evidence>
<dbReference type="InterPro" id="IPR003960">
    <property type="entry name" value="ATPase_AAA_CS"/>
</dbReference>
<keyword evidence="14" id="KW-1185">Reference proteome</keyword>
<dbReference type="SMART" id="SM00382">
    <property type="entry name" value="AAA"/>
    <property type="match status" value="1"/>
</dbReference>
<dbReference type="GO" id="GO:0005739">
    <property type="term" value="C:mitochondrion"/>
    <property type="evidence" value="ECO:0007669"/>
    <property type="project" value="UniProtKB-SubCell"/>
</dbReference>
<dbReference type="InterPro" id="IPR018955">
    <property type="entry name" value="BCDHK/PDK_N"/>
</dbReference>
<dbReference type="EMBL" id="VDMD01000028">
    <property type="protein sequence ID" value="TRM59467.1"/>
    <property type="molecule type" value="Genomic_DNA"/>
</dbReference>
<evidence type="ECO:0000256" key="5">
    <source>
        <dbReference type="ARBA" id="ARBA00022490"/>
    </source>
</evidence>
<dbReference type="InterPro" id="IPR041569">
    <property type="entry name" value="AAA_lid_3"/>
</dbReference>
<dbReference type="GO" id="GO:0016887">
    <property type="term" value="F:ATP hydrolysis activity"/>
    <property type="evidence" value="ECO:0007669"/>
    <property type="project" value="InterPro"/>
</dbReference>
<evidence type="ECO:0000256" key="1">
    <source>
        <dbReference type="ARBA" id="ARBA00004173"/>
    </source>
</evidence>
<organism evidence="13 14">
    <name type="scientific">Schizophyllum amplum</name>
    <dbReference type="NCBI Taxonomy" id="97359"/>
    <lineage>
        <taxon>Eukaryota</taxon>
        <taxon>Fungi</taxon>
        <taxon>Dikarya</taxon>
        <taxon>Basidiomycota</taxon>
        <taxon>Agaricomycotina</taxon>
        <taxon>Agaricomycetes</taxon>
        <taxon>Agaricomycetidae</taxon>
        <taxon>Agaricales</taxon>
        <taxon>Schizophyllaceae</taxon>
        <taxon>Schizophyllum</taxon>
    </lineage>
</organism>
<dbReference type="SUPFAM" id="SSF52540">
    <property type="entry name" value="P-loop containing nucleoside triphosphate hydrolases"/>
    <property type="match status" value="1"/>
</dbReference>
<dbReference type="Gene3D" id="1.10.8.60">
    <property type="match status" value="1"/>
</dbReference>
<name>A0A550C3T7_9AGAR</name>
<dbReference type="Pfam" id="PF17862">
    <property type="entry name" value="AAA_lid_3"/>
    <property type="match status" value="1"/>
</dbReference>
<dbReference type="PANTHER" id="PTHR23073">
    <property type="entry name" value="26S PROTEASOME REGULATORY SUBUNIT"/>
    <property type="match status" value="1"/>
</dbReference>
<dbReference type="SUPFAM" id="SSF55874">
    <property type="entry name" value="ATPase domain of HSP90 chaperone/DNA topoisomerase II/histidine kinase"/>
    <property type="match status" value="1"/>
</dbReference>
<accession>A0A550C3T7</accession>